<sequence length="391" mass="41209">MRTLPVAVSAGGWTVLGGGIATLVAGLALGWTELVVIGVACLVTALVCALLLLGRRAGRMEISVAERHVVAGAHATVSVSVQNSTPRRLRATEAELPVGVRIESLDLPGVRPGGEVSATVVVQTPRRGVLRLGPVRVVRRDPLGLARREVSRSDARDLYVHPRTVDLAVASTGLLRDLEGLSSRDLTDSDMAFHTLREYVPGDDRRHIHWRSTAKTGSFMVRQFEQTRRSHLVVALSTRPGDYAGDEEFELAVSIAASIGVRAVRDATTVSVLASSGSERTTSLSVRTPRDLLDDLSVVHPVPGAPGPARLARGIAESGSGASVVLLVCGSAVATRELRSAAAALPPEVEVIGLVADPEASASIVPFDGIRVARIGYLDDLVRALVRMAAT</sequence>
<dbReference type="STRING" id="1619308.B5808_07595"/>
<evidence type="ECO:0000259" key="2">
    <source>
        <dbReference type="Pfam" id="PF01882"/>
    </source>
</evidence>
<keyword evidence="1" id="KW-0812">Transmembrane</keyword>
<keyword evidence="1" id="KW-1133">Transmembrane helix</keyword>
<evidence type="ECO:0000256" key="1">
    <source>
        <dbReference type="SAM" id="Phobius"/>
    </source>
</evidence>
<feature type="transmembrane region" description="Helical" evidence="1">
    <location>
        <begin position="34"/>
        <end position="53"/>
    </location>
</feature>
<name>A0A1X9LKT8_9MICO</name>
<feature type="transmembrane region" description="Helical" evidence="1">
    <location>
        <begin position="7"/>
        <end position="28"/>
    </location>
</feature>
<dbReference type="KEGG" id="cphy:B5808_07595"/>
<keyword evidence="4" id="KW-1185">Reference proteome</keyword>
<dbReference type="Proteomes" id="UP000192775">
    <property type="component" value="Chromosome"/>
</dbReference>
<dbReference type="PANTHER" id="PTHR34351:SF1">
    <property type="entry name" value="SLR1927 PROTEIN"/>
    <property type="match status" value="1"/>
</dbReference>
<dbReference type="EMBL" id="CP020715">
    <property type="protein sequence ID" value="ARJ05082.1"/>
    <property type="molecule type" value="Genomic_DNA"/>
</dbReference>
<feature type="domain" description="DUF58" evidence="2">
    <location>
        <begin position="196"/>
        <end position="278"/>
    </location>
</feature>
<keyword evidence="1" id="KW-0472">Membrane</keyword>
<dbReference type="AlphaFoldDB" id="A0A1X9LKT8"/>
<proteinExistence type="predicted"/>
<dbReference type="PANTHER" id="PTHR34351">
    <property type="entry name" value="SLR1927 PROTEIN-RELATED"/>
    <property type="match status" value="1"/>
</dbReference>
<evidence type="ECO:0000313" key="4">
    <source>
        <dbReference type="Proteomes" id="UP000192775"/>
    </source>
</evidence>
<protein>
    <recommendedName>
        <fullName evidence="2">DUF58 domain-containing protein</fullName>
    </recommendedName>
</protein>
<evidence type="ECO:0000313" key="3">
    <source>
        <dbReference type="EMBL" id="ARJ05082.1"/>
    </source>
</evidence>
<accession>A0A1X9LKT8</accession>
<reference evidence="3 4" key="1">
    <citation type="submission" date="2017-04" db="EMBL/GenBank/DDBJ databases">
        <authorList>
            <person name="Afonso C.L."/>
            <person name="Miller P.J."/>
            <person name="Scott M.A."/>
            <person name="Spackman E."/>
            <person name="Goraichik I."/>
            <person name="Dimitrov K.M."/>
            <person name="Suarez D.L."/>
            <person name="Swayne D.E."/>
        </authorList>
    </citation>
    <scope>NUCLEOTIDE SEQUENCE [LARGE SCALE GENOMIC DNA]</scope>
    <source>
        <strain evidence="4">XA(T)</strain>
    </source>
</reference>
<dbReference type="InterPro" id="IPR002881">
    <property type="entry name" value="DUF58"/>
</dbReference>
<dbReference type="RefSeq" id="WP_085019220.1">
    <property type="nucleotide sequence ID" value="NZ_BMHD01000001.1"/>
</dbReference>
<dbReference type="Pfam" id="PF01882">
    <property type="entry name" value="DUF58"/>
    <property type="match status" value="1"/>
</dbReference>
<organism evidence="3 4">
    <name type="scientific">Cnuibacter physcomitrellae</name>
    <dbReference type="NCBI Taxonomy" id="1619308"/>
    <lineage>
        <taxon>Bacteria</taxon>
        <taxon>Bacillati</taxon>
        <taxon>Actinomycetota</taxon>
        <taxon>Actinomycetes</taxon>
        <taxon>Micrococcales</taxon>
        <taxon>Microbacteriaceae</taxon>
        <taxon>Cnuibacter</taxon>
    </lineage>
</organism>
<gene>
    <name evidence="3" type="ORF">B5808_07595</name>
</gene>